<dbReference type="Proteomes" id="UP000054485">
    <property type="component" value="Unassembled WGS sequence"/>
</dbReference>
<sequence length="128" mass="15867">MKKKERLNRKAHHKKQNKRQHFVRFNKSYANKRRVGYFPKNIRPLHRRRFLGRRQNLAILERIVEDSDHIQRNGPKETRESKTRARPARKEVKKAWRAKEQNARNERAKTQRMRTLFEVWHCIKRFET</sequence>
<dbReference type="EMBL" id="KN835213">
    <property type="protein sequence ID" value="KIK43429.1"/>
    <property type="molecule type" value="Genomic_DNA"/>
</dbReference>
<accession>A0A0D0B088</accession>
<reference evidence="3" key="2">
    <citation type="submission" date="2015-01" db="EMBL/GenBank/DDBJ databases">
        <title>Evolutionary Origins and Diversification of the Mycorrhizal Mutualists.</title>
        <authorList>
            <consortium name="DOE Joint Genome Institute"/>
            <consortium name="Mycorrhizal Genomics Consortium"/>
            <person name="Kohler A."/>
            <person name="Kuo A."/>
            <person name="Nagy L.G."/>
            <person name="Floudas D."/>
            <person name="Copeland A."/>
            <person name="Barry K.W."/>
            <person name="Cichocki N."/>
            <person name="Veneault-Fourrey C."/>
            <person name="LaButti K."/>
            <person name="Lindquist E.A."/>
            <person name="Lipzen A."/>
            <person name="Lundell T."/>
            <person name="Morin E."/>
            <person name="Murat C."/>
            <person name="Riley R."/>
            <person name="Ohm R."/>
            <person name="Sun H."/>
            <person name="Tunlid A."/>
            <person name="Henrissat B."/>
            <person name="Grigoriev I.V."/>
            <person name="Hibbett D.S."/>
            <person name="Martin F."/>
        </authorList>
    </citation>
    <scope>NUCLEOTIDE SEQUENCE [LARGE SCALE GENOMIC DNA]</scope>
    <source>
        <strain evidence="3">UH-Slu-Lm8-n1</strain>
    </source>
</reference>
<dbReference type="OrthoDB" id="10441869at2759"/>
<evidence type="ECO:0000256" key="1">
    <source>
        <dbReference type="SAM" id="MobiDB-lite"/>
    </source>
</evidence>
<reference evidence="2 3" key="1">
    <citation type="submission" date="2014-04" db="EMBL/GenBank/DDBJ databases">
        <authorList>
            <consortium name="DOE Joint Genome Institute"/>
            <person name="Kuo A."/>
            <person name="Ruytinx J."/>
            <person name="Rineau F."/>
            <person name="Colpaert J."/>
            <person name="Kohler A."/>
            <person name="Nagy L.G."/>
            <person name="Floudas D."/>
            <person name="Copeland A."/>
            <person name="Barry K.W."/>
            <person name="Cichocki N."/>
            <person name="Veneault-Fourrey C."/>
            <person name="LaButti K."/>
            <person name="Lindquist E.A."/>
            <person name="Lipzen A."/>
            <person name="Lundell T."/>
            <person name="Morin E."/>
            <person name="Murat C."/>
            <person name="Sun H."/>
            <person name="Tunlid A."/>
            <person name="Henrissat B."/>
            <person name="Grigoriev I.V."/>
            <person name="Hibbett D.S."/>
            <person name="Martin F."/>
            <person name="Nordberg H.P."/>
            <person name="Cantor M.N."/>
            <person name="Hua S.X."/>
        </authorList>
    </citation>
    <scope>NUCLEOTIDE SEQUENCE [LARGE SCALE GENOMIC DNA]</scope>
    <source>
        <strain evidence="2 3">UH-Slu-Lm8-n1</strain>
    </source>
</reference>
<name>A0A0D0B088_9AGAM</name>
<dbReference type="InParanoid" id="A0A0D0B088"/>
<organism evidence="2 3">
    <name type="scientific">Suillus luteus UH-Slu-Lm8-n1</name>
    <dbReference type="NCBI Taxonomy" id="930992"/>
    <lineage>
        <taxon>Eukaryota</taxon>
        <taxon>Fungi</taxon>
        <taxon>Dikarya</taxon>
        <taxon>Basidiomycota</taxon>
        <taxon>Agaricomycotina</taxon>
        <taxon>Agaricomycetes</taxon>
        <taxon>Agaricomycetidae</taxon>
        <taxon>Boletales</taxon>
        <taxon>Suillineae</taxon>
        <taxon>Suillaceae</taxon>
        <taxon>Suillus</taxon>
    </lineage>
</organism>
<evidence type="ECO:0000313" key="2">
    <source>
        <dbReference type="EMBL" id="KIK43429.1"/>
    </source>
</evidence>
<feature type="region of interest" description="Disordered" evidence="1">
    <location>
        <begin position="68"/>
        <end position="109"/>
    </location>
</feature>
<protein>
    <submittedName>
        <fullName evidence="2">Uncharacterized protein</fullName>
    </submittedName>
</protein>
<evidence type="ECO:0000313" key="3">
    <source>
        <dbReference type="Proteomes" id="UP000054485"/>
    </source>
</evidence>
<gene>
    <name evidence="2" type="ORF">CY34DRAFT_803854</name>
</gene>
<dbReference type="AlphaFoldDB" id="A0A0D0B088"/>
<proteinExistence type="predicted"/>
<dbReference type="HOGENOM" id="CLU_1961041_0_0_1"/>
<keyword evidence="3" id="KW-1185">Reference proteome</keyword>